<dbReference type="EMBL" id="ACZI02000001">
    <property type="protein sequence ID" value="EFV13569.1"/>
    <property type="molecule type" value="Genomic_DNA"/>
</dbReference>
<dbReference type="STRING" id="679197.HMPREF9336_01585"/>
<feature type="region of interest" description="Disordered" evidence="1">
    <location>
        <begin position="49"/>
        <end position="74"/>
    </location>
</feature>
<dbReference type="RefSeq" id="WP_007469199.1">
    <property type="nucleotide sequence ID" value="NZ_KI391953.1"/>
</dbReference>
<evidence type="ECO:0000256" key="1">
    <source>
        <dbReference type="SAM" id="MobiDB-lite"/>
    </source>
</evidence>
<comment type="caution">
    <text evidence="2">The sequence shown here is derived from an EMBL/GenBank/DDBJ whole genome shotgun (WGS) entry which is preliminary data.</text>
</comment>
<name>E5XQ13_SEGRC</name>
<keyword evidence="3" id="KW-1185">Reference proteome</keyword>
<dbReference type="AlphaFoldDB" id="E5XQ13"/>
<dbReference type="Proteomes" id="UP000004816">
    <property type="component" value="Unassembled WGS sequence"/>
</dbReference>
<sequence length="233" mass="25655">MLGAFALLLGAAGCSLFGGSERFSSLPETCFSGVEAVVDAALGPLAAQESKDEISPEDAALARPSDSTKSCARSFTDPVNRKDWKQGEPNFRRVLLEYDLYQGGFLSNGVDEAKREFKPALIDAKRLIPEPGIGDEAVGWWDYSQRQGATWQISLRVSNMRVLVRVAGADYLSDYTVDRQFSARLDYDSQRLKDELRREAQLIAKAVVRQLLHQPAPSSALAVGKSNYYGRDT</sequence>
<gene>
    <name evidence="2" type="ORF">HMPREF9336_01585</name>
</gene>
<accession>E5XQ13</accession>
<evidence type="ECO:0000313" key="2">
    <source>
        <dbReference type="EMBL" id="EFV13569.1"/>
    </source>
</evidence>
<protein>
    <submittedName>
        <fullName evidence="2">Uncharacterized protein</fullName>
    </submittedName>
</protein>
<dbReference type="HOGENOM" id="CLU_1189237_0_0_11"/>
<reference evidence="2 3" key="1">
    <citation type="journal article" date="2011" name="Stand. Genomic Sci.">
        <title>High quality draft genome sequence of Segniliparus rugosus CDC 945(T)= (ATCC BAA-974(T)).</title>
        <authorList>
            <person name="Earl A.M."/>
            <person name="Desjardins C.A."/>
            <person name="Fitzgerald M.G."/>
            <person name="Arachchi H.M."/>
            <person name="Zeng Q."/>
            <person name="Mehta T."/>
            <person name="Griggs A."/>
            <person name="Birren B.W."/>
            <person name="Toney N.C."/>
            <person name="Carr J."/>
            <person name="Posey J."/>
            <person name="Butler W.R."/>
        </authorList>
    </citation>
    <scope>NUCLEOTIDE SEQUENCE [LARGE SCALE GENOMIC DNA]</scope>
    <source>
        <strain evidence="3">ATCC BAA-974 / DSM 45345 / CCUG 50838 / CIP 108380 / JCM 13579 / CDC 945</strain>
    </source>
</reference>
<proteinExistence type="predicted"/>
<organism evidence="2 3">
    <name type="scientific">Segniliparus rugosus (strain ATCC BAA-974 / DSM 45345 / CCUG 50838 / CIP 108380 / JCM 13579 / CDC 945)</name>
    <dbReference type="NCBI Taxonomy" id="679197"/>
    <lineage>
        <taxon>Bacteria</taxon>
        <taxon>Bacillati</taxon>
        <taxon>Actinomycetota</taxon>
        <taxon>Actinomycetes</taxon>
        <taxon>Mycobacteriales</taxon>
        <taxon>Segniliparaceae</taxon>
        <taxon>Segniliparus</taxon>
    </lineage>
</organism>
<evidence type="ECO:0000313" key="3">
    <source>
        <dbReference type="Proteomes" id="UP000004816"/>
    </source>
</evidence>